<feature type="chain" id="PRO_5022742539" evidence="1">
    <location>
        <begin position="23"/>
        <end position="122"/>
    </location>
</feature>
<protein>
    <submittedName>
        <fullName evidence="2">Uncharacterized protein</fullName>
    </submittedName>
</protein>
<organism evidence="2 3">
    <name type="scientific">Leptidea sinapis</name>
    <dbReference type="NCBI Taxonomy" id="189913"/>
    <lineage>
        <taxon>Eukaryota</taxon>
        <taxon>Metazoa</taxon>
        <taxon>Ecdysozoa</taxon>
        <taxon>Arthropoda</taxon>
        <taxon>Hexapoda</taxon>
        <taxon>Insecta</taxon>
        <taxon>Pterygota</taxon>
        <taxon>Neoptera</taxon>
        <taxon>Endopterygota</taxon>
        <taxon>Lepidoptera</taxon>
        <taxon>Glossata</taxon>
        <taxon>Ditrysia</taxon>
        <taxon>Papilionoidea</taxon>
        <taxon>Pieridae</taxon>
        <taxon>Dismorphiinae</taxon>
        <taxon>Leptidea</taxon>
    </lineage>
</organism>
<feature type="signal peptide" evidence="1">
    <location>
        <begin position="1"/>
        <end position="22"/>
    </location>
</feature>
<sequence length="122" mass="13260">MSRHLLMLLPLLLVVVASQTSPEDPGSFESAVQLLGLQRIPNVKADVLNKITSFLPGKKIDIKSLANFPKFKLADPIFNQPNKVDLLLGSEVYAQILLDGFYRGPPGCPVAHKCGSVTTTFV</sequence>
<dbReference type="AlphaFoldDB" id="A0A5E4R5K9"/>
<accession>A0A5E4R5K9</accession>
<reference evidence="2 3" key="1">
    <citation type="submission" date="2017-07" db="EMBL/GenBank/DDBJ databases">
        <authorList>
            <person name="Talla V."/>
            <person name="Backstrom N."/>
        </authorList>
    </citation>
    <scope>NUCLEOTIDE SEQUENCE [LARGE SCALE GENOMIC DNA]</scope>
</reference>
<keyword evidence="3" id="KW-1185">Reference proteome</keyword>
<dbReference type="Proteomes" id="UP000324832">
    <property type="component" value="Unassembled WGS sequence"/>
</dbReference>
<keyword evidence="1" id="KW-0732">Signal</keyword>
<evidence type="ECO:0000313" key="2">
    <source>
        <dbReference type="EMBL" id="VVD05844.1"/>
    </source>
</evidence>
<gene>
    <name evidence="2" type="ORF">LSINAPIS_LOCUS15306</name>
</gene>
<evidence type="ECO:0000256" key="1">
    <source>
        <dbReference type="SAM" id="SignalP"/>
    </source>
</evidence>
<evidence type="ECO:0000313" key="3">
    <source>
        <dbReference type="Proteomes" id="UP000324832"/>
    </source>
</evidence>
<dbReference type="EMBL" id="FZQP02007029">
    <property type="protein sequence ID" value="VVD05844.1"/>
    <property type="molecule type" value="Genomic_DNA"/>
</dbReference>
<name>A0A5E4R5K9_9NEOP</name>
<proteinExistence type="predicted"/>